<dbReference type="Proteomes" id="UP000469185">
    <property type="component" value="Unassembled WGS sequence"/>
</dbReference>
<dbReference type="PROSITE" id="PS51459">
    <property type="entry name" value="FIDO"/>
    <property type="match status" value="1"/>
</dbReference>
<dbReference type="InterPro" id="IPR053737">
    <property type="entry name" value="Type_II_TA_Toxin"/>
</dbReference>
<feature type="domain" description="Fido" evidence="1">
    <location>
        <begin position="7"/>
        <end position="128"/>
    </location>
</feature>
<gene>
    <name evidence="2" type="ORF">G1H11_20505</name>
</gene>
<dbReference type="GO" id="GO:0016301">
    <property type="term" value="F:kinase activity"/>
    <property type="evidence" value="ECO:0007669"/>
    <property type="project" value="InterPro"/>
</dbReference>
<dbReference type="AlphaFoldDB" id="A0A6N9YRW2"/>
<dbReference type="PANTHER" id="PTHR39426:SF1">
    <property type="entry name" value="HOMOLOGY TO DEATH-ON-CURING PROTEIN OF PHAGE P1"/>
    <property type="match status" value="1"/>
</dbReference>
<dbReference type="NCBIfam" id="TIGR01550">
    <property type="entry name" value="DOC_P1"/>
    <property type="match status" value="1"/>
</dbReference>
<evidence type="ECO:0000313" key="3">
    <source>
        <dbReference type="Proteomes" id="UP000469185"/>
    </source>
</evidence>
<comment type="caution">
    <text evidence="2">The sequence shown here is derived from an EMBL/GenBank/DDBJ whole genome shotgun (WGS) entry which is preliminary data.</text>
</comment>
<sequence length="128" mass="13812">MSGIRYLTAGQMVRIAELATGSTPMIRDRGQLASAAERPSSSMFGAEMYPGVLDKAAATFHSIARFHPLVDGNKRMAWLAAAVLCELNGLEVIATNDEAFDLTMAVARGEYDDVPELARALEPLIRTV</sequence>
<dbReference type="InterPro" id="IPR036597">
    <property type="entry name" value="Fido-like_dom_sf"/>
</dbReference>
<dbReference type="PANTHER" id="PTHR39426">
    <property type="entry name" value="HOMOLOGY TO DEATH-ON-CURING PROTEIN OF PHAGE P1"/>
    <property type="match status" value="1"/>
</dbReference>
<dbReference type="InterPro" id="IPR003812">
    <property type="entry name" value="Fido"/>
</dbReference>
<protein>
    <submittedName>
        <fullName evidence="2">Type II toxin-antitoxin system death-on-curing family toxin</fullName>
    </submittedName>
</protein>
<name>A0A6N9YRW2_9ACTN</name>
<dbReference type="Pfam" id="PF02661">
    <property type="entry name" value="Fic"/>
    <property type="match status" value="1"/>
</dbReference>
<evidence type="ECO:0000259" key="1">
    <source>
        <dbReference type="PROSITE" id="PS51459"/>
    </source>
</evidence>
<accession>A0A6N9YRW2</accession>
<organism evidence="2 3">
    <name type="scientific">Phytoactinopolyspora alkaliphila</name>
    <dbReference type="NCBI Taxonomy" id="1783498"/>
    <lineage>
        <taxon>Bacteria</taxon>
        <taxon>Bacillati</taxon>
        <taxon>Actinomycetota</taxon>
        <taxon>Actinomycetes</taxon>
        <taxon>Jiangellales</taxon>
        <taxon>Jiangellaceae</taxon>
        <taxon>Phytoactinopolyspora</taxon>
    </lineage>
</organism>
<dbReference type="Gene3D" id="1.20.120.1870">
    <property type="entry name" value="Fic/DOC protein, Fido domain"/>
    <property type="match status" value="1"/>
</dbReference>
<evidence type="ECO:0000313" key="2">
    <source>
        <dbReference type="EMBL" id="NED97685.1"/>
    </source>
</evidence>
<proteinExistence type="predicted"/>
<keyword evidence="3" id="KW-1185">Reference proteome</keyword>
<dbReference type="SUPFAM" id="SSF140931">
    <property type="entry name" value="Fic-like"/>
    <property type="match status" value="1"/>
</dbReference>
<dbReference type="EMBL" id="JAAGOB010000013">
    <property type="protein sequence ID" value="NED97685.1"/>
    <property type="molecule type" value="Genomic_DNA"/>
</dbReference>
<reference evidence="2 3" key="1">
    <citation type="submission" date="2020-02" db="EMBL/GenBank/DDBJ databases">
        <authorList>
            <person name="Li X.-J."/>
            <person name="Feng X.-M."/>
        </authorList>
    </citation>
    <scope>NUCLEOTIDE SEQUENCE [LARGE SCALE GENOMIC DNA]</scope>
    <source>
        <strain evidence="2 3">CGMCC 4.7225</strain>
    </source>
</reference>
<dbReference type="InterPro" id="IPR006440">
    <property type="entry name" value="Doc"/>
</dbReference>